<keyword evidence="2" id="KW-0815">Transposition</keyword>
<dbReference type="RefSeq" id="WP_382354093.1">
    <property type="nucleotide sequence ID" value="NZ_JBHSMC010000025.1"/>
</dbReference>
<dbReference type="InterPro" id="IPR047952">
    <property type="entry name" value="Transpos_IS4"/>
</dbReference>
<dbReference type="Gene3D" id="3.90.350.10">
    <property type="entry name" value="Transposase Inhibitor Protein From Tn5, Chain A, domain 1"/>
    <property type="match status" value="1"/>
</dbReference>
<evidence type="ECO:0000256" key="3">
    <source>
        <dbReference type="ARBA" id="ARBA00023125"/>
    </source>
</evidence>
<name>A0ABW0LNF2_9BACI</name>
<evidence type="ECO:0000259" key="5">
    <source>
        <dbReference type="Pfam" id="PF01609"/>
    </source>
</evidence>
<comment type="similarity">
    <text evidence="1">Belongs to the transposase 11 family.</text>
</comment>
<evidence type="ECO:0000256" key="4">
    <source>
        <dbReference type="ARBA" id="ARBA00023172"/>
    </source>
</evidence>
<keyword evidence="4" id="KW-0233">DNA recombination</keyword>
<organism evidence="6 7">
    <name type="scientific">Lederbergia graminis</name>
    <dbReference type="NCBI Taxonomy" id="735518"/>
    <lineage>
        <taxon>Bacteria</taxon>
        <taxon>Bacillati</taxon>
        <taxon>Bacillota</taxon>
        <taxon>Bacilli</taxon>
        <taxon>Bacillales</taxon>
        <taxon>Bacillaceae</taxon>
        <taxon>Lederbergia</taxon>
    </lineage>
</organism>
<evidence type="ECO:0000313" key="7">
    <source>
        <dbReference type="Proteomes" id="UP001596147"/>
    </source>
</evidence>
<dbReference type="PANTHER" id="PTHR33258:SF1">
    <property type="entry name" value="TRANSPOSASE INSL FOR INSERTION SEQUENCE ELEMENT IS186A-RELATED"/>
    <property type="match status" value="1"/>
</dbReference>
<comment type="caution">
    <text evidence="6">The sequence shown here is derived from an EMBL/GenBank/DDBJ whole genome shotgun (WGS) entry which is preliminary data.</text>
</comment>
<dbReference type="InterPro" id="IPR012337">
    <property type="entry name" value="RNaseH-like_sf"/>
</dbReference>
<proteinExistence type="inferred from homology"/>
<dbReference type="SUPFAM" id="SSF53098">
    <property type="entry name" value="Ribonuclease H-like"/>
    <property type="match status" value="1"/>
</dbReference>
<reference evidence="7" key="1">
    <citation type="journal article" date="2019" name="Int. J. Syst. Evol. Microbiol.">
        <title>The Global Catalogue of Microorganisms (GCM) 10K type strain sequencing project: providing services to taxonomists for standard genome sequencing and annotation.</title>
        <authorList>
            <consortium name="The Broad Institute Genomics Platform"/>
            <consortium name="The Broad Institute Genome Sequencing Center for Infectious Disease"/>
            <person name="Wu L."/>
            <person name="Ma J."/>
        </authorList>
    </citation>
    <scope>NUCLEOTIDE SEQUENCE [LARGE SCALE GENOMIC DNA]</scope>
    <source>
        <strain evidence="7">CGMCC 1.12237</strain>
    </source>
</reference>
<dbReference type="EMBL" id="JBHSMC010000025">
    <property type="protein sequence ID" value="MFC5466281.1"/>
    <property type="molecule type" value="Genomic_DNA"/>
</dbReference>
<evidence type="ECO:0000313" key="6">
    <source>
        <dbReference type="EMBL" id="MFC5466281.1"/>
    </source>
</evidence>
<gene>
    <name evidence="6" type="ORF">ACFPM4_16300</name>
</gene>
<evidence type="ECO:0000256" key="2">
    <source>
        <dbReference type="ARBA" id="ARBA00022578"/>
    </source>
</evidence>
<evidence type="ECO:0000256" key="1">
    <source>
        <dbReference type="ARBA" id="ARBA00010075"/>
    </source>
</evidence>
<protein>
    <submittedName>
        <fullName evidence="6">IS4 family transposase</fullName>
    </submittedName>
</protein>
<feature type="domain" description="Transposase IS4-like" evidence="5">
    <location>
        <begin position="122"/>
        <end position="323"/>
    </location>
</feature>
<dbReference type="PANTHER" id="PTHR33258">
    <property type="entry name" value="TRANSPOSASE INSL FOR INSERTION SEQUENCE ELEMENT IS186A-RELATED"/>
    <property type="match status" value="1"/>
</dbReference>
<keyword evidence="7" id="KW-1185">Reference proteome</keyword>
<sequence length="403" mass="47152">MNSVDQKLVFRQYLSLLPRNTFSCPLHNYDYKKLTDESLVKIFLLAGLFRWESLDEIEIGIRSKKQIRQELDLKSISSSTLSRRLATLNTNELADMLSRIAQQYKFLKAGKSKGLNPNVGLLRIIDSSHIKLPNNASNWTAVSKDSSGVKIHLRLAVASSDSVFPEKMIPSTANISDIDAVNYLIEPDNTLYVMDRGYAEKTKMGGWLQKQVKFLVRIKKTFRFETLRSYKSDLPNVTRYELISIRTRPEKLKLIEFIDEEGTSYRLLTNRLDLSEQEILDTYKSRWYIELFFKWLKQHVKVDHLYSQSPTGIWNQLFIALITFGLLEIMRLLREPNREIWTFLRTIRQYLMDPWEEVQAEFNRKLKPSKGRQKIPDKPAREINFGFESAIVSPISKEHYIKK</sequence>
<accession>A0ABW0LNF2</accession>
<dbReference type="InterPro" id="IPR002559">
    <property type="entry name" value="Transposase_11"/>
</dbReference>
<dbReference type="Proteomes" id="UP001596147">
    <property type="component" value="Unassembled WGS sequence"/>
</dbReference>
<keyword evidence="3" id="KW-0238">DNA-binding</keyword>
<dbReference type="Pfam" id="PF01609">
    <property type="entry name" value="DDE_Tnp_1"/>
    <property type="match status" value="1"/>
</dbReference>
<dbReference type="NCBIfam" id="NF033592">
    <property type="entry name" value="transpos_IS4_1"/>
    <property type="match status" value="1"/>
</dbReference>